<proteinExistence type="predicted"/>
<dbReference type="VEuPathDB" id="TriTrypDB:BSAL_25265"/>
<evidence type="ECO:0000313" key="1">
    <source>
        <dbReference type="EMBL" id="CUG90153.1"/>
    </source>
</evidence>
<reference evidence="2" key="1">
    <citation type="submission" date="2015-09" db="EMBL/GenBank/DDBJ databases">
        <authorList>
            <consortium name="Pathogen Informatics"/>
        </authorList>
    </citation>
    <scope>NUCLEOTIDE SEQUENCE [LARGE SCALE GENOMIC DNA]</scope>
    <source>
        <strain evidence="2">Lake Konstanz</strain>
    </source>
</reference>
<protein>
    <submittedName>
        <fullName evidence="1">Uncharacterized protein</fullName>
    </submittedName>
</protein>
<accession>A0A0S4JEY6</accession>
<dbReference type="Proteomes" id="UP000051952">
    <property type="component" value="Unassembled WGS sequence"/>
</dbReference>
<keyword evidence="2" id="KW-1185">Reference proteome</keyword>
<organism evidence="1 2">
    <name type="scientific">Bodo saltans</name>
    <name type="common">Flagellated protozoan</name>
    <dbReference type="NCBI Taxonomy" id="75058"/>
    <lineage>
        <taxon>Eukaryota</taxon>
        <taxon>Discoba</taxon>
        <taxon>Euglenozoa</taxon>
        <taxon>Kinetoplastea</taxon>
        <taxon>Metakinetoplastina</taxon>
        <taxon>Eubodonida</taxon>
        <taxon>Bodonidae</taxon>
        <taxon>Bodo</taxon>
    </lineage>
</organism>
<gene>
    <name evidence="1" type="ORF">BSAL_25265</name>
</gene>
<evidence type="ECO:0000313" key="2">
    <source>
        <dbReference type="Proteomes" id="UP000051952"/>
    </source>
</evidence>
<dbReference type="EMBL" id="CYKH01001796">
    <property type="protein sequence ID" value="CUG90153.1"/>
    <property type="molecule type" value="Genomic_DNA"/>
</dbReference>
<feature type="non-terminal residue" evidence="1">
    <location>
        <position position="244"/>
    </location>
</feature>
<name>A0A0S4JEY6_BODSA</name>
<dbReference type="AlphaFoldDB" id="A0A0S4JEY6"/>
<sequence length="244" mass="26174">MHITFLTTKALIHNSTTSLRHAALIFILETEAPSPHVGAVSADFSEFYLAAPWRGLPRHVCSWPSSPCIAFVASINNILVSLSLRDAHVDRTTQFISRNDPQPSNISVSQQRDSVTVLCLVWRRHDYSSPQILSTARQVTSRVHVGPLVNLSITDGASVASSCKAAAQGALWDPSPSVSMSVVTASLMRSMSHTLTLSAYVFTQTHSETSAPTSTATEAPPLEALKLPSHQIMSSLVTATAVAS</sequence>